<dbReference type="SUPFAM" id="SSF103473">
    <property type="entry name" value="MFS general substrate transporter"/>
    <property type="match status" value="1"/>
</dbReference>
<evidence type="ECO:0000313" key="8">
    <source>
        <dbReference type="EMBL" id="MDZ5598011.1"/>
    </source>
</evidence>
<dbReference type="EMBL" id="JAXOGL010000010">
    <property type="protein sequence ID" value="MDZ5598011.1"/>
    <property type="molecule type" value="Genomic_DNA"/>
</dbReference>
<feature type="transmembrane region" description="Helical" evidence="6">
    <location>
        <begin position="160"/>
        <end position="182"/>
    </location>
</feature>
<dbReference type="Pfam" id="PF07690">
    <property type="entry name" value="MFS_1"/>
    <property type="match status" value="1"/>
</dbReference>
<dbReference type="PROSITE" id="PS50850">
    <property type="entry name" value="MFS"/>
    <property type="match status" value="1"/>
</dbReference>
<dbReference type="InterPro" id="IPR053160">
    <property type="entry name" value="MFS_DHA3_Transporter"/>
</dbReference>
<dbReference type="GO" id="GO:0005886">
    <property type="term" value="C:plasma membrane"/>
    <property type="evidence" value="ECO:0007669"/>
    <property type="project" value="UniProtKB-SubCell"/>
</dbReference>
<evidence type="ECO:0000313" key="9">
    <source>
        <dbReference type="EMBL" id="OUQ11169.1"/>
    </source>
</evidence>
<comment type="caution">
    <text evidence="9">The sequence shown here is derived from an EMBL/GenBank/DDBJ whole genome shotgun (WGS) entry which is preliminary data.</text>
</comment>
<dbReference type="Proteomes" id="UP000196074">
    <property type="component" value="Unassembled WGS sequence"/>
</dbReference>
<feature type="transmembrane region" description="Helical" evidence="6">
    <location>
        <begin position="300"/>
        <end position="318"/>
    </location>
</feature>
<sequence>MKQIYKRNLPLLGITEFFSFFGITAFWLLFLSQQGMSLWQIGILESLFHLTSLLSEVPSGVLADRFTYRRNLFLGRFVTIISALFMIFGNGNFFLYALGMIFSAWGYNFDSGTSQALLYETAKELKQESRYLTFISYLNGISEATRTLGMVVAGFLVHGWLIYTYHIQIVCSLLGILCIWGIKEPSIKMKKEESPTVLQIIQTVYQLFRKQSRLFYQMLMVQVMLTLITMYYFYYQSQLPYLQSWQISLMMLLSSGCNILAIYLANKIGQKIKTQLVLWSILGCSGVLFLFTILNNHFVYAVIFLVSDALVVLFYPLYETELQAAFDSKVRATMLSVYAMLGSFAMIILFPFMGALIERFGFMSSFFGLGVLLIAMSILFVLIQKNNKREDFE</sequence>
<evidence type="ECO:0000256" key="5">
    <source>
        <dbReference type="ARBA" id="ARBA00023136"/>
    </source>
</evidence>
<evidence type="ECO:0000256" key="3">
    <source>
        <dbReference type="ARBA" id="ARBA00022692"/>
    </source>
</evidence>
<reference evidence="8" key="3">
    <citation type="submission" date="2023-12" db="EMBL/GenBank/DDBJ databases">
        <title>Molecular genomic analyses of Enterococcus cecorum from sepsis oubreaks in broilers.</title>
        <authorList>
            <person name="Rhoads D."/>
            <person name="Alrubaye A."/>
        </authorList>
    </citation>
    <scope>NUCLEOTIDE SEQUENCE</scope>
    <source>
        <strain evidence="8">1755</strain>
    </source>
</reference>
<dbReference type="Gene3D" id="1.20.1250.20">
    <property type="entry name" value="MFS general substrate transporter like domains"/>
    <property type="match status" value="1"/>
</dbReference>
<feature type="transmembrane region" description="Helical" evidence="6">
    <location>
        <begin position="330"/>
        <end position="354"/>
    </location>
</feature>
<dbReference type="AlphaFoldDB" id="A0A1Y4R0V3"/>
<dbReference type="GO" id="GO:0022857">
    <property type="term" value="F:transmembrane transporter activity"/>
    <property type="evidence" value="ECO:0007669"/>
    <property type="project" value="InterPro"/>
</dbReference>
<dbReference type="EMBL" id="NFLC01000004">
    <property type="protein sequence ID" value="OUQ11169.1"/>
    <property type="molecule type" value="Genomic_DNA"/>
</dbReference>
<dbReference type="InterPro" id="IPR020846">
    <property type="entry name" value="MFS_dom"/>
</dbReference>
<keyword evidence="5 6" id="KW-0472">Membrane</keyword>
<feature type="transmembrane region" description="Helical" evidence="6">
    <location>
        <begin position="360"/>
        <end position="383"/>
    </location>
</feature>
<feature type="transmembrane region" description="Helical" evidence="6">
    <location>
        <begin position="214"/>
        <end position="233"/>
    </location>
</feature>
<dbReference type="InterPro" id="IPR011701">
    <property type="entry name" value="MFS"/>
</dbReference>
<evidence type="ECO:0000256" key="6">
    <source>
        <dbReference type="SAM" id="Phobius"/>
    </source>
</evidence>
<dbReference type="PANTHER" id="PTHR23530">
    <property type="entry name" value="TRANSPORT PROTEIN-RELATED"/>
    <property type="match status" value="1"/>
</dbReference>
<name>A0A1Y4R0V3_9ENTE</name>
<evidence type="ECO:0000256" key="1">
    <source>
        <dbReference type="ARBA" id="ARBA00004651"/>
    </source>
</evidence>
<dbReference type="RefSeq" id="WP_087214014.1">
    <property type="nucleotide sequence ID" value="NZ_JAKYKM010000117.1"/>
</dbReference>
<organism evidence="9 10">
    <name type="scientific">Enterococcus cecorum</name>
    <dbReference type="NCBI Taxonomy" id="44008"/>
    <lineage>
        <taxon>Bacteria</taxon>
        <taxon>Bacillati</taxon>
        <taxon>Bacillota</taxon>
        <taxon>Bacilli</taxon>
        <taxon>Lactobacillales</taxon>
        <taxon>Enterococcaceae</taxon>
        <taxon>Enterococcus</taxon>
    </lineage>
</organism>
<comment type="subcellular location">
    <subcellularLocation>
        <location evidence="1">Cell membrane</location>
        <topology evidence="1">Multi-pass membrane protein</topology>
    </subcellularLocation>
</comment>
<accession>A0A1Y4R0V3</accession>
<gene>
    <name evidence="9" type="ORF">B5E88_02940</name>
    <name evidence="8" type="ORF">U1294_07195</name>
</gene>
<protein>
    <submittedName>
        <fullName evidence="9">MFS transporter</fullName>
    </submittedName>
</protein>
<feature type="transmembrane region" description="Helical" evidence="6">
    <location>
        <begin position="276"/>
        <end position="294"/>
    </location>
</feature>
<feature type="transmembrane region" description="Helical" evidence="6">
    <location>
        <begin position="77"/>
        <end position="105"/>
    </location>
</feature>
<feature type="domain" description="Major facilitator superfamily (MFS) profile" evidence="7">
    <location>
        <begin position="1"/>
        <end position="388"/>
    </location>
</feature>
<keyword evidence="2" id="KW-0813">Transport</keyword>
<evidence type="ECO:0000256" key="4">
    <source>
        <dbReference type="ARBA" id="ARBA00022989"/>
    </source>
</evidence>
<feature type="transmembrane region" description="Helical" evidence="6">
    <location>
        <begin position="245"/>
        <end position="264"/>
    </location>
</feature>
<dbReference type="InterPro" id="IPR036259">
    <property type="entry name" value="MFS_trans_sf"/>
</dbReference>
<reference evidence="10" key="1">
    <citation type="submission" date="2017-04" db="EMBL/GenBank/DDBJ databases">
        <title>Function of individual gut microbiota members based on whole genome sequencing of pure cultures obtained from chicken caecum.</title>
        <authorList>
            <person name="Medvecky M."/>
            <person name="Cejkova D."/>
            <person name="Polansky O."/>
            <person name="Karasova D."/>
            <person name="Kubasova T."/>
            <person name="Cizek A."/>
            <person name="Rychlik I."/>
        </authorList>
    </citation>
    <scope>NUCLEOTIDE SEQUENCE [LARGE SCALE GENOMIC DNA]</scope>
    <source>
        <strain evidence="10">An144</strain>
    </source>
</reference>
<reference evidence="9" key="2">
    <citation type="journal article" date="2018" name="BMC Genomics">
        <title>Whole genome sequencing and function prediction of 133 gut anaerobes isolated from chicken caecum in pure cultures.</title>
        <authorList>
            <person name="Medvecky M."/>
            <person name="Cejkova D."/>
            <person name="Polansky O."/>
            <person name="Karasova D."/>
            <person name="Kubasova T."/>
            <person name="Cizek A."/>
            <person name="Rychlik I."/>
        </authorList>
    </citation>
    <scope>NUCLEOTIDE SEQUENCE</scope>
    <source>
        <strain evidence="9">An144</strain>
    </source>
</reference>
<evidence type="ECO:0000313" key="10">
    <source>
        <dbReference type="Proteomes" id="UP000196074"/>
    </source>
</evidence>
<dbReference type="Proteomes" id="UP001290582">
    <property type="component" value="Unassembled WGS sequence"/>
</dbReference>
<dbReference type="PANTHER" id="PTHR23530:SF1">
    <property type="entry name" value="PERMEASE, MAJOR FACILITATOR SUPERFAMILY-RELATED"/>
    <property type="match status" value="1"/>
</dbReference>
<evidence type="ECO:0000259" key="7">
    <source>
        <dbReference type="PROSITE" id="PS50850"/>
    </source>
</evidence>
<proteinExistence type="predicted"/>
<feature type="transmembrane region" description="Helical" evidence="6">
    <location>
        <begin position="37"/>
        <end position="57"/>
    </location>
</feature>
<keyword evidence="3 6" id="KW-0812">Transmembrane</keyword>
<feature type="transmembrane region" description="Helical" evidence="6">
    <location>
        <begin position="12"/>
        <end position="31"/>
    </location>
</feature>
<keyword evidence="4 6" id="KW-1133">Transmembrane helix</keyword>
<evidence type="ECO:0000256" key="2">
    <source>
        <dbReference type="ARBA" id="ARBA00022448"/>
    </source>
</evidence>